<evidence type="ECO:0000313" key="3">
    <source>
        <dbReference type="EMBL" id="SDA64862.1"/>
    </source>
</evidence>
<sequence>MSSEKSFIAKMAEIILKFTKPDYMDSKQKVDDFINDRLDSPQKPVKSIFKSIDFNGTQVFTFGDENSENAILYVHGGAYINEVNYQHLLYCRKLSGKLDSYVVVPVYPLAPLHKVEETYEVIGELYKSLMSRQNLIVMGDSAGGGFVHSFCQHLKSINLAQPQKIITFSPWVDISMGNPPYDSANDPILGEIGLREIGKSWAGEMDVKDYRVSPLFGDNEGLADCLIFAGEKEIFYRDIKKYVEKLESDGVNVKFITGQGLFHIYPLFPIPEAKKAFKELEKEIMQ</sequence>
<dbReference type="AlphaFoldDB" id="A0A1G5X3L7"/>
<proteinExistence type="predicted"/>
<evidence type="ECO:0000256" key="1">
    <source>
        <dbReference type="ARBA" id="ARBA00022801"/>
    </source>
</evidence>
<accession>A0A1G5X3L7</accession>
<dbReference type="EMBL" id="FMXB01000017">
    <property type="protein sequence ID" value="SDA64862.1"/>
    <property type="molecule type" value="Genomic_DNA"/>
</dbReference>
<dbReference type="RefSeq" id="WP_149732426.1">
    <property type="nucleotide sequence ID" value="NZ_FMXB01000017.1"/>
</dbReference>
<gene>
    <name evidence="3" type="ORF">SAMN02910315_01922</name>
</gene>
<evidence type="ECO:0000313" key="4">
    <source>
        <dbReference type="Proteomes" id="UP000323439"/>
    </source>
</evidence>
<reference evidence="3 4" key="1">
    <citation type="submission" date="2016-10" db="EMBL/GenBank/DDBJ databases">
        <authorList>
            <person name="Varghese N."/>
            <person name="Submissions S."/>
        </authorList>
    </citation>
    <scope>NUCLEOTIDE SEQUENCE [LARGE SCALE GENOMIC DNA]</scope>
    <source>
        <strain evidence="3 4">DSM 16643</strain>
    </source>
</reference>
<organism evidence="3 4">
    <name type="scientific">Methanobrevibacter millerae</name>
    <dbReference type="NCBI Taxonomy" id="230361"/>
    <lineage>
        <taxon>Archaea</taxon>
        <taxon>Methanobacteriati</taxon>
        <taxon>Methanobacteriota</taxon>
        <taxon>Methanomada group</taxon>
        <taxon>Methanobacteria</taxon>
        <taxon>Methanobacteriales</taxon>
        <taxon>Methanobacteriaceae</taxon>
        <taxon>Methanobrevibacter</taxon>
    </lineage>
</organism>
<dbReference type="PANTHER" id="PTHR48081:SF8">
    <property type="entry name" value="ALPHA_BETA HYDROLASE FOLD-3 DOMAIN-CONTAINING PROTEIN-RELATED"/>
    <property type="match status" value="1"/>
</dbReference>
<dbReference type="Gene3D" id="3.40.50.1820">
    <property type="entry name" value="alpha/beta hydrolase"/>
    <property type="match status" value="1"/>
</dbReference>
<evidence type="ECO:0000259" key="2">
    <source>
        <dbReference type="Pfam" id="PF07859"/>
    </source>
</evidence>
<dbReference type="Pfam" id="PF07859">
    <property type="entry name" value="Abhydrolase_3"/>
    <property type="match status" value="1"/>
</dbReference>
<dbReference type="OrthoDB" id="33195at2157"/>
<dbReference type="SUPFAM" id="SSF53474">
    <property type="entry name" value="alpha/beta-Hydrolases"/>
    <property type="match status" value="1"/>
</dbReference>
<dbReference type="GO" id="GO:0016787">
    <property type="term" value="F:hydrolase activity"/>
    <property type="evidence" value="ECO:0007669"/>
    <property type="project" value="UniProtKB-KW"/>
</dbReference>
<dbReference type="InterPro" id="IPR013094">
    <property type="entry name" value="AB_hydrolase_3"/>
</dbReference>
<protein>
    <submittedName>
        <fullName evidence="3">Acetyl esterase/lipase</fullName>
    </submittedName>
</protein>
<dbReference type="PANTHER" id="PTHR48081">
    <property type="entry name" value="AB HYDROLASE SUPERFAMILY PROTEIN C4A8.06C"/>
    <property type="match status" value="1"/>
</dbReference>
<name>A0A1G5X3L7_9EURY</name>
<dbReference type="InterPro" id="IPR050300">
    <property type="entry name" value="GDXG_lipolytic_enzyme"/>
</dbReference>
<keyword evidence="1" id="KW-0378">Hydrolase</keyword>
<keyword evidence="4" id="KW-1185">Reference proteome</keyword>
<dbReference type="Proteomes" id="UP000323439">
    <property type="component" value="Unassembled WGS sequence"/>
</dbReference>
<dbReference type="InterPro" id="IPR029058">
    <property type="entry name" value="AB_hydrolase_fold"/>
</dbReference>
<feature type="domain" description="Alpha/beta hydrolase fold-3" evidence="2">
    <location>
        <begin position="71"/>
        <end position="265"/>
    </location>
</feature>